<gene>
    <name evidence="1" type="ORF">AVEN_80808_1</name>
</gene>
<dbReference type="AlphaFoldDB" id="A0A4Y2F2D5"/>
<proteinExistence type="predicted"/>
<evidence type="ECO:0000313" key="2">
    <source>
        <dbReference type="Proteomes" id="UP000499080"/>
    </source>
</evidence>
<evidence type="ECO:0000313" key="1">
    <source>
        <dbReference type="EMBL" id="GBM34947.1"/>
    </source>
</evidence>
<organism evidence="1 2">
    <name type="scientific">Araneus ventricosus</name>
    <name type="common">Orbweaver spider</name>
    <name type="synonym">Epeira ventricosa</name>
    <dbReference type="NCBI Taxonomy" id="182803"/>
    <lineage>
        <taxon>Eukaryota</taxon>
        <taxon>Metazoa</taxon>
        <taxon>Ecdysozoa</taxon>
        <taxon>Arthropoda</taxon>
        <taxon>Chelicerata</taxon>
        <taxon>Arachnida</taxon>
        <taxon>Araneae</taxon>
        <taxon>Araneomorphae</taxon>
        <taxon>Entelegynae</taxon>
        <taxon>Araneoidea</taxon>
        <taxon>Araneidae</taxon>
        <taxon>Araneus</taxon>
    </lineage>
</organism>
<comment type="caution">
    <text evidence="1">The sequence shown here is derived from an EMBL/GenBank/DDBJ whole genome shotgun (WGS) entry which is preliminary data.</text>
</comment>
<dbReference type="Proteomes" id="UP000499080">
    <property type="component" value="Unassembled WGS sequence"/>
</dbReference>
<protein>
    <submittedName>
        <fullName evidence="1">Uncharacterized protein</fullName>
    </submittedName>
</protein>
<sequence>MSPLTLKKSRASKRSVSKVSLDRRRQERMCSGDALATPHFAQTGKTLLPLMESIASLNKGGINSIPSLELAPNKFSFINQSVVKVSNSCYFYHSLRARKEESFRFGSGGKCRIAEVCRCINEVLFYYTEYCYKSLTVGVWCKQSNTQDNAE</sequence>
<dbReference type="EMBL" id="BGPR01172240">
    <property type="protein sequence ID" value="GBM34947.1"/>
    <property type="molecule type" value="Genomic_DNA"/>
</dbReference>
<reference evidence="1 2" key="1">
    <citation type="journal article" date="2019" name="Sci. Rep.">
        <title>Orb-weaving spider Araneus ventricosus genome elucidates the spidroin gene catalogue.</title>
        <authorList>
            <person name="Kono N."/>
            <person name="Nakamura H."/>
            <person name="Ohtoshi R."/>
            <person name="Moran D.A.P."/>
            <person name="Shinohara A."/>
            <person name="Yoshida Y."/>
            <person name="Fujiwara M."/>
            <person name="Mori M."/>
            <person name="Tomita M."/>
            <person name="Arakawa K."/>
        </authorList>
    </citation>
    <scope>NUCLEOTIDE SEQUENCE [LARGE SCALE GENOMIC DNA]</scope>
</reference>
<name>A0A4Y2F2D5_ARAVE</name>
<keyword evidence="2" id="KW-1185">Reference proteome</keyword>
<accession>A0A4Y2F2D5</accession>